<gene>
    <name evidence="2" type="ORF">WOLCODRAFT_18265</name>
</gene>
<organism evidence="2 3">
    <name type="scientific">Wolfiporia cocos (strain MD-104)</name>
    <name type="common">Brown rot fungus</name>
    <dbReference type="NCBI Taxonomy" id="742152"/>
    <lineage>
        <taxon>Eukaryota</taxon>
        <taxon>Fungi</taxon>
        <taxon>Dikarya</taxon>
        <taxon>Basidiomycota</taxon>
        <taxon>Agaricomycotina</taxon>
        <taxon>Agaricomycetes</taxon>
        <taxon>Polyporales</taxon>
        <taxon>Phaeolaceae</taxon>
        <taxon>Wolfiporia</taxon>
    </lineage>
</organism>
<dbReference type="EMBL" id="KB468135">
    <property type="protein sequence ID" value="PCH43267.1"/>
    <property type="molecule type" value="Genomic_DNA"/>
</dbReference>
<sequence>MSEQVGTTPSVHANDIPEPPLDKIDPVLQGKKTVTSDFTTGAQQDGCTQWDGCTRRDGWLEGTTSFMLTQVEAADGTLRVVLAFPAAQLSKEGEMDKPGEEKLCTSLATSKIECIPVSCTVTQTIPAPTSF</sequence>
<evidence type="ECO:0000313" key="2">
    <source>
        <dbReference type="EMBL" id="PCH43267.1"/>
    </source>
</evidence>
<evidence type="ECO:0000313" key="3">
    <source>
        <dbReference type="Proteomes" id="UP000218811"/>
    </source>
</evidence>
<accession>A0A2H3K4A9</accession>
<feature type="compositionally biased region" description="Polar residues" evidence="1">
    <location>
        <begin position="1"/>
        <end position="11"/>
    </location>
</feature>
<dbReference type="Proteomes" id="UP000218811">
    <property type="component" value="Unassembled WGS sequence"/>
</dbReference>
<reference evidence="2 3" key="1">
    <citation type="journal article" date="2012" name="Science">
        <title>The Paleozoic origin of enzymatic lignin decomposition reconstructed from 31 fungal genomes.</title>
        <authorList>
            <person name="Floudas D."/>
            <person name="Binder M."/>
            <person name="Riley R."/>
            <person name="Barry K."/>
            <person name="Blanchette R.A."/>
            <person name="Henrissat B."/>
            <person name="Martinez A.T."/>
            <person name="Otillar R."/>
            <person name="Spatafora J.W."/>
            <person name="Yadav J.S."/>
            <person name="Aerts A."/>
            <person name="Benoit I."/>
            <person name="Boyd A."/>
            <person name="Carlson A."/>
            <person name="Copeland A."/>
            <person name="Coutinho P.M."/>
            <person name="de Vries R.P."/>
            <person name="Ferreira P."/>
            <person name="Findley K."/>
            <person name="Foster B."/>
            <person name="Gaskell J."/>
            <person name="Glotzer D."/>
            <person name="Gorecki P."/>
            <person name="Heitman J."/>
            <person name="Hesse C."/>
            <person name="Hori C."/>
            <person name="Igarashi K."/>
            <person name="Jurgens J.A."/>
            <person name="Kallen N."/>
            <person name="Kersten P."/>
            <person name="Kohler A."/>
            <person name="Kuees U."/>
            <person name="Kumar T.K.A."/>
            <person name="Kuo A."/>
            <person name="LaButti K."/>
            <person name="Larrondo L.F."/>
            <person name="Lindquist E."/>
            <person name="Ling A."/>
            <person name="Lombard V."/>
            <person name="Lucas S."/>
            <person name="Lundell T."/>
            <person name="Martin R."/>
            <person name="McLaughlin D.J."/>
            <person name="Morgenstern I."/>
            <person name="Morin E."/>
            <person name="Murat C."/>
            <person name="Nagy L.G."/>
            <person name="Nolan M."/>
            <person name="Ohm R.A."/>
            <person name="Patyshakuliyeva A."/>
            <person name="Rokas A."/>
            <person name="Ruiz-Duenas F.J."/>
            <person name="Sabat G."/>
            <person name="Salamov A."/>
            <person name="Samejima M."/>
            <person name="Schmutz J."/>
            <person name="Slot J.C."/>
            <person name="St John F."/>
            <person name="Stenlid J."/>
            <person name="Sun H."/>
            <person name="Sun S."/>
            <person name="Syed K."/>
            <person name="Tsang A."/>
            <person name="Wiebenga A."/>
            <person name="Young D."/>
            <person name="Pisabarro A."/>
            <person name="Eastwood D.C."/>
            <person name="Martin F."/>
            <person name="Cullen D."/>
            <person name="Grigoriev I.V."/>
            <person name="Hibbett D.S."/>
        </authorList>
    </citation>
    <scope>NUCLEOTIDE SEQUENCE [LARGE SCALE GENOMIC DNA]</scope>
    <source>
        <strain evidence="2 3">MD-104</strain>
    </source>
</reference>
<evidence type="ECO:0000256" key="1">
    <source>
        <dbReference type="SAM" id="MobiDB-lite"/>
    </source>
</evidence>
<keyword evidence="3" id="KW-1185">Reference proteome</keyword>
<dbReference type="AlphaFoldDB" id="A0A2H3K4A9"/>
<protein>
    <submittedName>
        <fullName evidence="2">Uncharacterized protein</fullName>
    </submittedName>
</protein>
<proteinExistence type="predicted"/>
<feature type="region of interest" description="Disordered" evidence="1">
    <location>
        <begin position="1"/>
        <end position="26"/>
    </location>
</feature>
<name>A0A2H3K4A9_WOLCO</name>